<dbReference type="GO" id="GO:0032259">
    <property type="term" value="P:methylation"/>
    <property type="evidence" value="ECO:0007669"/>
    <property type="project" value="UniProtKB-KW"/>
</dbReference>
<name>A0AAV5QZH5_PICKL</name>
<organism evidence="8 9">
    <name type="scientific">Pichia kluyveri</name>
    <name type="common">Yeast</name>
    <dbReference type="NCBI Taxonomy" id="36015"/>
    <lineage>
        <taxon>Eukaryota</taxon>
        <taxon>Fungi</taxon>
        <taxon>Dikarya</taxon>
        <taxon>Ascomycota</taxon>
        <taxon>Saccharomycotina</taxon>
        <taxon>Pichiomycetes</taxon>
        <taxon>Pichiales</taxon>
        <taxon>Pichiaceae</taxon>
        <taxon>Pichia</taxon>
    </lineage>
</organism>
<evidence type="ECO:0000256" key="3">
    <source>
        <dbReference type="ARBA" id="ARBA00022603"/>
    </source>
</evidence>
<evidence type="ECO:0000256" key="6">
    <source>
        <dbReference type="ARBA" id="ARBA00048612"/>
    </source>
</evidence>
<keyword evidence="4 7" id="KW-0808">Transferase</keyword>
<sequence length="524" mass="59751">MLRSTSKGTSVYRGYLGKSLIKNTVFTRSIILGADGKPVSNESKTDENVKNPQLIGLDGKPIVPPQPFTLADREKTEKLNEKLTNSENLTIILKNMIKTVGPISIANFMKQCLVNPEYGYYTTRNPLDTKTGDFITSPEISSTFGEICGLWFFSTFLNQLRYQATFNRENFKIKEKIFRIIEFGPGKGTLMNDMIRTLNKFIKNSNPIEIVFIEKSDVLINEQYKKLCDIETSKLEKIDQFTYKSISRWGNEITWLKDDKPELLNTANNDKYMNFVMAHEFYDALPMNRFTKTENGWREYLVDIRPDAKKDSLLPNVTTIKNNEKSKKFDSEFVVVKAPYATPSCAIPKTTPRYDNLPIGSDIEISPESHSYIYEMAKIVQSNEIGAGLVIDYGTTTIPINSLRGIKDHKFVNPLSEVGEVDLSIDVDFSSLSEILKDLKFETYVTEQGDFLNSMGLGYRIDQLMSKFVDNEEMKKKLSSSYKRLTGKGLGDMGKIYKVLGYYDSRYKDIRPSGFTTSENELKK</sequence>
<evidence type="ECO:0000256" key="2">
    <source>
        <dbReference type="ARBA" id="ARBA00005891"/>
    </source>
</evidence>
<dbReference type="GO" id="GO:0035243">
    <property type="term" value="F:protein-arginine omega-N symmetric methyltransferase activity"/>
    <property type="evidence" value="ECO:0007669"/>
    <property type="project" value="UniProtKB-EC"/>
</dbReference>
<proteinExistence type="inferred from homology"/>
<dbReference type="EC" id="2.1.1.320" evidence="7"/>
<dbReference type="GO" id="GO:0005739">
    <property type="term" value="C:mitochondrion"/>
    <property type="evidence" value="ECO:0007669"/>
    <property type="project" value="UniProtKB-SubCell"/>
</dbReference>
<gene>
    <name evidence="8" type="ORF">DAPK24_007770</name>
</gene>
<comment type="function">
    <text evidence="7">Arginine methyltransferase involved in the assembly or stability of mitochondrial NADH:ubiquinone oxidoreductase complex (complex I).</text>
</comment>
<dbReference type="PANTHER" id="PTHR12049">
    <property type="entry name" value="PROTEIN ARGININE METHYLTRANSFERASE NDUFAF7, MITOCHONDRIAL"/>
    <property type="match status" value="1"/>
</dbReference>
<dbReference type="GO" id="GO:0032981">
    <property type="term" value="P:mitochondrial respiratory chain complex I assembly"/>
    <property type="evidence" value="ECO:0007669"/>
    <property type="project" value="TreeGrafter"/>
</dbReference>
<protein>
    <recommendedName>
        <fullName evidence="7">Protein arginine methyltransferase NDUFAF7</fullName>
        <ecNumber evidence="7">2.1.1.320</ecNumber>
    </recommendedName>
</protein>
<evidence type="ECO:0000313" key="9">
    <source>
        <dbReference type="Proteomes" id="UP001378960"/>
    </source>
</evidence>
<evidence type="ECO:0000256" key="1">
    <source>
        <dbReference type="ARBA" id="ARBA00004173"/>
    </source>
</evidence>
<evidence type="ECO:0000256" key="7">
    <source>
        <dbReference type="RuleBase" id="RU364114"/>
    </source>
</evidence>
<dbReference type="EMBL" id="BTGB01000001">
    <property type="protein sequence ID" value="GMM44202.1"/>
    <property type="molecule type" value="Genomic_DNA"/>
</dbReference>
<dbReference type="InterPro" id="IPR003788">
    <property type="entry name" value="NDUFAF7"/>
</dbReference>
<comment type="subcellular location">
    <subcellularLocation>
        <location evidence="1 7">Mitochondrion</location>
    </subcellularLocation>
</comment>
<reference evidence="8 9" key="1">
    <citation type="journal article" date="2023" name="Elife">
        <title>Identification of key yeast species and microbe-microbe interactions impacting larval growth of Drosophila in the wild.</title>
        <authorList>
            <person name="Mure A."/>
            <person name="Sugiura Y."/>
            <person name="Maeda R."/>
            <person name="Honda K."/>
            <person name="Sakurai N."/>
            <person name="Takahashi Y."/>
            <person name="Watada M."/>
            <person name="Katoh T."/>
            <person name="Gotoh A."/>
            <person name="Gotoh Y."/>
            <person name="Taniguchi I."/>
            <person name="Nakamura K."/>
            <person name="Hayashi T."/>
            <person name="Katayama T."/>
            <person name="Uemura T."/>
            <person name="Hattori Y."/>
        </authorList>
    </citation>
    <scope>NUCLEOTIDE SEQUENCE [LARGE SCALE GENOMIC DNA]</scope>
    <source>
        <strain evidence="8 9">PK-24</strain>
    </source>
</reference>
<dbReference type="Pfam" id="PF02636">
    <property type="entry name" value="Methyltransf_28"/>
    <property type="match status" value="1"/>
</dbReference>
<keyword evidence="5 7" id="KW-0496">Mitochondrion</keyword>
<evidence type="ECO:0000256" key="4">
    <source>
        <dbReference type="ARBA" id="ARBA00022679"/>
    </source>
</evidence>
<evidence type="ECO:0000313" key="8">
    <source>
        <dbReference type="EMBL" id="GMM44202.1"/>
    </source>
</evidence>
<dbReference type="AlphaFoldDB" id="A0AAV5QZH5"/>
<dbReference type="Proteomes" id="UP001378960">
    <property type="component" value="Unassembled WGS sequence"/>
</dbReference>
<keyword evidence="3 7" id="KW-0489">Methyltransferase</keyword>
<dbReference type="InterPro" id="IPR029063">
    <property type="entry name" value="SAM-dependent_MTases_sf"/>
</dbReference>
<dbReference type="InterPro" id="IPR038375">
    <property type="entry name" value="NDUFAF7_sf"/>
</dbReference>
<evidence type="ECO:0000256" key="5">
    <source>
        <dbReference type="ARBA" id="ARBA00023128"/>
    </source>
</evidence>
<keyword evidence="9" id="KW-1185">Reference proteome</keyword>
<comment type="similarity">
    <text evidence="2 7">Belongs to the NDUFAF7 family.</text>
</comment>
<accession>A0AAV5QZH5</accession>
<dbReference type="SUPFAM" id="SSF53335">
    <property type="entry name" value="S-adenosyl-L-methionine-dependent methyltransferases"/>
    <property type="match status" value="1"/>
</dbReference>
<dbReference type="Gene3D" id="3.40.50.12710">
    <property type="match status" value="1"/>
</dbReference>
<comment type="caution">
    <text evidence="8">The sequence shown here is derived from an EMBL/GenBank/DDBJ whole genome shotgun (WGS) entry which is preliminary data.</text>
</comment>
<comment type="catalytic activity">
    <reaction evidence="6 7">
        <text>L-arginyl-[protein] + 2 S-adenosyl-L-methionine = N(omega),N(omega)'-dimethyl-L-arginyl-[protein] + 2 S-adenosyl-L-homocysteine + 2 H(+)</text>
        <dbReference type="Rhea" id="RHEA:48108"/>
        <dbReference type="Rhea" id="RHEA-COMP:10532"/>
        <dbReference type="Rhea" id="RHEA-COMP:11992"/>
        <dbReference type="ChEBI" id="CHEBI:15378"/>
        <dbReference type="ChEBI" id="CHEBI:29965"/>
        <dbReference type="ChEBI" id="CHEBI:57856"/>
        <dbReference type="ChEBI" id="CHEBI:59789"/>
        <dbReference type="ChEBI" id="CHEBI:88221"/>
        <dbReference type="EC" id="2.1.1.320"/>
    </reaction>
</comment>
<dbReference type="PANTHER" id="PTHR12049:SF7">
    <property type="entry name" value="PROTEIN ARGININE METHYLTRANSFERASE NDUFAF7, MITOCHONDRIAL"/>
    <property type="match status" value="1"/>
</dbReference>